<proteinExistence type="predicted"/>
<organism evidence="2 3">
    <name type="scientific">Streptomyces yokosukanensis</name>
    <dbReference type="NCBI Taxonomy" id="67386"/>
    <lineage>
        <taxon>Bacteria</taxon>
        <taxon>Bacillati</taxon>
        <taxon>Actinomycetota</taxon>
        <taxon>Actinomycetes</taxon>
        <taxon>Kitasatosporales</taxon>
        <taxon>Streptomycetaceae</taxon>
        <taxon>Streptomyces</taxon>
    </lineage>
</organism>
<keyword evidence="2" id="KW-0560">Oxidoreductase</keyword>
<evidence type="ECO:0000259" key="1">
    <source>
        <dbReference type="PROSITE" id="PS51725"/>
    </source>
</evidence>
<keyword evidence="2" id="KW-0503">Monooxygenase</keyword>
<dbReference type="Pfam" id="PF03992">
    <property type="entry name" value="ABM"/>
    <property type="match status" value="1"/>
</dbReference>
<protein>
    <submittedName>
        <fullName evidence="2">Antibiotic biosynthesis monooxygenase</fullName>
    </submittedName>
</protein>
<dbReference type="PROSITE" id="PS51725">
    <property type="entry name" value="ABM"/>
    <property type="match status" value="1"/>
</dbReference>
<comment type="caution">
    <text evidence="2">The sequence shown here is derived from an EMBL/GenBank/DDBJ whole genome shotgun (WGS) entry which is preliminary data.</text>
</comment>
<gene>
    <name evidence="2" type="ORF">AQI95_16170</name>
</gene>
<dbReference type="InterPro" id="IPR011008">
    <property type="entry name" value="Dimeric_a/b-barrel"/>
</dbReference>
<dbReference type="OrthoDB" id="1493813at2"/>
<evidence type="ECO:0000313" key="2">
    <source>
        <dbReference type="EMBL" id="KUN05461.1"/>
    </source>
</evidence>
<name>A0A101P5T4_9ACTN</name>
<keyword evidence="3" id="KW-1185">Reference proteome</keyword>
<dbReference type="SUPFAM" id="SSF54909">
    <property type="entry name" value="Dimeric alpha+beta barrel"/>
    <property type="match status" value="1"/>
</dbReference>
<dbReference type="GO" id="GO:0004497">
    <property type="term" value="F:monooxygenase activity"/>
    <property type="evidence" value="ECO:0007669"/>
    <property type="project" value="UniProtKB-KW"/>
</dbReference>
<dbReference type="InterPro" id="IPR007138">
    <property type="entry name" value="ABM_dom"/>
</dbReference>
<dbReference type="Gene3D" id="3.30.70.100">
    <property type="match status" value="1"/>
</dbReference>
<dbReference type="STRING" id="67386.AQI95_16170"/>
<sequence>MSETIIRTDDGTFAMINVFEVEPEKQQELAEVLSEGAEKFIRHRPGCISVNIMTSLDGKRLVYYAQWRSKAEIKATMGDPDVQVYRDRAAALGKPDPHAYTVFAVHHPES</sequence>
<dbReference type="RefSeq" id="WP_067123458.1">
    <property type="nucleotide sequence ID" value="NZ_JBFACD010000003.1"/>
</dbReference>
<dbReference type="EMBL" id="LMWN01000020">
    <property type="protein sequence ID" value="KUN05461.1"/>
    <property type="molecule type" value="Genomic_DNA"/>
</dbReference>
<reference evidence="2 3" key="1">
    <citation type="submission" date="2015-10" db="EMBL/GenBank/DDBJ databases">
        <title>Draft genome sequence of Streptomyces yokosukanensis DSM 40224, type strain for the species Streptomyces yokosukanensis.</title>
        <authorList>
            <person name="Ruckert C."/>
            <person name="Winkler A."/>
            <person name="Kalinowski J."/>
            <person name="Kampfer P."/>
            <person name="Glaeser S."/>
        </authorList>
    </citation>
    <scope>NUCLEOTIDE SEQUENCE [LARGE SCALE GENOMIC DNA]</scope>
    <source>
        <strain evidence="2 3">DSM 40224</strain>
    </source>
</reference>
<evidence type="ECO:0000313" key="3">
    <source>
        <dbReference type="Proteomes" id="UP000053127"/>
    </source>
</evidence>
<accession>A0A101P5T4</accession>
<feature type="domain" description="ABM" evidence="1">
    <location>
        <begin position="13"/>
        <end position="103"/>
    </location>
</feature>
<dbReference type="AlphaFoldDB" id="A0A101P5T4"/>
<dbReference type="Proteomes" id="UP000053127">
    <property type="component" value="Unassembled WGS sequence"/>
</dbReference>